<evidence type="ECO:0000256" key="3">
    <source>
        <dbReference type="ARBA" id="ARBA00022737"/>
    </source>
</evidence>
<dbReference type="Proteomes" id="UP001054945">
    <property type="component" value="Unassembled WGS sequence"/>
</dbReference>
<dbReference type="InterPro" id="IPR015943">
    <property type="entry name" value="WD40/YVTN_repeat-like_dom_sf"/>
</dbReference>
<dbReference type="AlphaFoldDB" id="A0AAV4PLN0"/>
<keyword evidence="2" id="KW-0853">WD repeat</keyword>
<protein>
    <submittedName>
        <fullName evidence="4">WD repeat-containing protein 78</fullName>
    </submittedName>
</protein>
<dbReference type="GO" id="GO:0045503">
    <property type="term" value="F:dynein light chain binding"/>
    <property type="evidence" value="ECO:0007669"/>
    <property type="project" value="TreeGrafter"/>
</dbReference>
<accession>A0AAV4PLN0</accession>
<keyword evidence="1" id="KW-0963">Cytoplasm</keyword>
<dbReference type="Gene3D" id="2.130.10.10">
    <property type="entry name" value="YVTN repeat-like/Quinoprotein amine dehydrogenase"/>
    <property type="match status" value="1"/>
</dbReference>
<dbReference type="GO" id="GO:0045504">
    <property type="term" value="F:dynein heavy chain binding"/>
    <property type="evidence" value="ECO:0007669"/>
    <property type="project" value="TreeGrafter"/>
</dbReference>
<evidence type="ECO:0000313" key="4">
    <source>
        <dbReference type="EMBL" id="GIX97083.1"/>
    </source>
</evidence>
<keyword evidence="5" id="KW-1185">Reference proteome</keyword>
<organism evidence="4 5">
    <name type="scientific">Caerostris extrusa</name>
    <name type="common">Bark spider</name>
    <name type="synonym">Caerostris bankana</name>
    <dbReference type="NCBI Taxonomy" id="172846"/>
    <lineage>
        <taxon>Eukaryota</taxon>
        <taxon>Metazoa</taxon>
        <taxon>Ecdysozoa</taxon>
        <taxon>Arthropoda</taxon>
        <taxon>Chelicerata</taxon>
        <taxon>Arachnida</taxon>
        <taxon>Araneae</taxon>
        <taxon>Araneomorphae</taxon>
        <taxon>Entelegynae</taxon>
        <taxon>Araneoidea</taxon>
        <taxon>Araneidae</taxon>
        <taxon>Caerostris</taxon>
    </lineage>
</organism>
<name>A0AAV4PLN0_CAEEX</name>
<reference evidence="4 5" key="1">
    <citation type="submission" date="2021-06" db="EMBL/GenBank/DDBJ databases">
        <title>Caerostris extrusa draft genome.</title>
        <authorList>
            <person name="Kono N."/>
            <person name="Arakawa K."/>
        </authorList>
    </citation>
    <scope>NUCLEOTIDE SEQUENCE [LARGE SCALE GENOMIC DNA]</scope>
</reference>
<dbReference type="InterPro" id="IPR036322">
    <property type="entry name" value="WD40_repeat_dom_sf"/>
</dbReference>
<dbReference type="GO" id="GO:0007018">
    <property type="term" value="P:microtubule-based movement"/>
    <property type="evidence" value="ECO:0007669"/>
    <property type="project" value="TreeGrafter"/>
</dbReference>
<keyword evidence="3" id="KW-0677">Repeat</keyword>
<sequence length="180" mass="20302">MLRQGKDTSKGMSSDSKALKENPIGAITSVRWIRKKYSLGKKNRNLFLAVSMDGLLTSYSLGTTLTGNILRTVKRGIDLSKEQRNLILATDAAGMCLQVNPDNTNVFIVGTIEGQALQCEFNDPEDYIQVYDCHYGPTYDIQWSPIVNDVFMTCGADRRVILRDFRKQKRLKLFLSEISL</sequence>
<gene>
    <name evidence="4" type="primary">WDR78</name>
    <name evidence="4" type="ORF">CEXT_623631</name>
</gene>
<comment type="caution">
    <text evidence="4">The sequence shown here is derived from an EMBL/GenBank/DDBJ whole genome shotgun (WGS) entry which is preliminary data.</text>
</comment>
<dbReference type="InterPro" id="IPR050687">
    <property type="entry name" value="Dynein_IC"/>
</dbReference>
<evidence type="ECO:0000256" key="1">
    <source>
        <dbReference type="ARBA" id="ARBA00022490"/>
    </source>
</evidence>
<evidence type="ECO:0000256" key="2">
    <source>
        <dbReference type="ARBA" id="ARBA00022574"/>
    </source>
</evidence>
<dbReference type="PANTHER" id="PTHR12442">
    <property type="entry name" value="DYNEIN INTERMEDIATE CHAIN"/>
    <property type="match status" value="1"/>
</dbReference>
<proteinExistence type="predicted"/>
<evidence type="ECO:0000313" key="5">
    <source>
        <dbReference type="Proteomes" id="UP001054945"/>
    </source>
</evidence>
<dbReference type="EMBL" id="BPLR01004736">
    <property type="protein sequence ID" value="GIX97083.1"/>
    <property type="molecule type" value="Genomic_DNA"/>
</dbReference>
<dbReference type="SUPFAM" id="SSF50978">
    <property type="entry name" value="WD40 repeat-like"/>
    <property type="match status" value="1"/>
</dbReference>